<feature type="region of interest" description="Disordered" evidence="1">
    <location>
        <begin position="32"/>
        <end position="95"/>
    </location>
</feature>
<feature type="compositionally biased region" description="Low complexity" evidence="1">
    <location>
        <begin position="36"/>
        <end position="53"/>
    </location>
</feature>
<name>A0ABD2I4B7_9BILA</name>
<reference evidence="3 4" key="1">
    <citation type="submission" date="2024-10" db="EMBL/GenBank/DDBJ databases">
        <authorList>
            <person name="Kim D."/>
        </authorList>
    </citation>
    <scope>NUCLEOTIDE SEQUENCE [LARGE SCALE GENOMIC DNA]</scope>
    <source>
        <strain evidence="3">BH-2024</strain>
    </source>
</reference>
<dbReference type="AlphaFoldDB" id="A0ABD2I4B7"/>
<evidence type="ECO:0000256" key="2">
    <source>
        <dbReference type="SAM" id="SignalP"/>
    </source>
</evidence>
<dbReference type="EMBL" id="JBICBT010001350">
    <property type="protein sequence ID" value="KAL3072015.1"/>
    <property type="molecule type" value="Genomic_DNA"/>
</dbReference>
<evidence type="ECO:0000256" key="1">
    <source>
        <dbReference type="SAM" id="MobiDB-lite"/>
    </source>
</evidence>
<keyword evidence="2" id="KW-0732">Signal</keyword>
<organism evidence="3 4">
    <name type="scientific">Heterodera trifolii</name>
    <dbReference type="NCBI Taxonomy" id="157864"/>
    <lineage>
        <taxon>Eukaryota</taxon>
        <taxon>Metazoa</taxon>
        <taxon>Ecdysozoa</taxon>
        <taxon>Nematoda</taxon>
        <taxon>Chromadorea</taxon>
        <taxon>Rhabditida</taxon>
        <taxon>Tylenchina</taxon>
        <taxon>Tylenchomorpha</taxon>
        <taxon>Tylenchoidea</taxon>
        <taxon>Heteroderidae</taxon>
        <taxon>Heteroderinae</taxon>
        <taxon>Heterodera</taxon>
    </lineage>
</organism>
<feature type="chain" id="PRO_5044808792" evidence="2">
    <location>
        <begin position="29"/>
        <end position="95"/>
    </location>
</feature>
<protein>
    <submittedName>
        <fullName evidence="3">Uncharacterized protein</fullName>
    </submittedName>
</protein>
<evidence type="ECO:0000313" key="4">
    <source>
        <dbReference type="Proteomes" id="UP001620626"/>
    </source>
</evidence>
<dbReference type="Proteomes" id="UP001620626">
    <property type="component" value="Unassembled WGS sequence"/>
</dbReference>
<keyword evidence="4" id="KW-1185">Reference proteome</keyword>
<gene>
    <name evidence="3" type="ORF">niasHT_035697</name>
</gene>
<comment type="caution">
    <text evidence="3">The sequence shown here is derived from an EMBL/GenBank/DDBJ whole genome shotgun (WGS) entry which is preliminary data.</text>
</comment>
<sequence length="95" mass="10048">MFCYSMPSATMPLIVLLIAFLISDVAFAIENENDGKPSAPTAGKAPSSSSKPPQNETSFETPKAAPKGEDSSPKCPGAPLRARQNPSVGPRKRLF</sequence>
<accession>A0ABD2I4B7</accession>
<feature type="signal peptide" evidence="2">
    <location>
        <begin position="1"/>
        <end position="28"/>
    </location>
</feature>
<proteinExistence type="predicted"/>
<evidence type="ECO:0000313" key="3">
    <source>
        <dbReference type="EMBL" id="KAL3072015.1"/>
    </source>
</evidence>